<accession>A0ABR6XEA8</accession>
<dbReference type="RefSeq" id="WP_190477723.1">
    <property type="nucleotide sequence ID" value="NZ_JACOFT010000002.1"/>
</dbReference>
<feature type="chain" id="PRO_5047523795" evidence="1">
    <location>
        <begin position="19"/>
        <end position="206"/>
    </location>
</feature>
<proteinExistence type="predicted"/>
<gene>
    <name evidence="3" type="ORF">H8K26_04565</name>
</gene>
<dbReference type="Gene3D" id="2.160.20.120">
    <property type="match status" value="2"/>
</dbReference>
<keyword evidence="1" id="KW-0732">Signal</keyword>
<dbReference type="Pfam" id="PF10988">
    <property type="entry name" value="DUF2807"/>
    <property type="match status" value="1"/>
</dbReference>
<evidence type="ECO:0000259" key="2">
    <source>
        <dbReference type="Pfam" id="PF10988"/>
    </source>
</evidence>
<dbReference type="InterPro" id="IPR021255">
    <property type="entry name" value="DUF2807"/>
</dbReference>
<keyword evidence="4" id="KW-1185">Reference proteome</keyword>
<organism evidence="3 4">
    <name type="scientific">Undibacterium aquatile</name>
    <dbReference type="NCBI Taxonomy" id="1537398"/>
    <lineage>
        <taxon>Bacteria</taxon>
        <taxon>Pseudomonadati</taxon>
        <taxon>Pseudomonadota</taxon>
        <taxon>Betaproteobacteria</taxon>
        <taxon>Burkholderiales</taxon>
        <taxon>Oxalobacteraceae</taxon>
        <taxon>Undibacterium</taxon>
    </lineage>
</organism>
<comment type="caution">
    <text evidence="3">The sequence shown here is derived from an EMBL/GenBank/DDBJ whole genome shotgun (WGS) entry which is preliminary data.</text>
</comment>
<feature type="domain" description="Putative auto-transporter adhesin head GIN" evidence="2">
    <location>
        <begin position="27"/>
        <end position="189"/>
    </location>
</feature>
<dbReference type="EMBL" id="JACOFT010000002">
    <property type="protein sequence ID" value="MBC3810706.1"/>
    <property type="molecule type" value="Genomic_DNA"/>
</dbReference>
<dbReference type="PANTHER" id="PTHR39200:SF1">
    <property type="entry name" value="AUTO-TRANSPORTER ADHESIN HEAD GIN DOMAIN-CONTAINING PROTEIN-RELATED"/>
    <property type="match status" value="1"/>
</dbReference>
<evidence type="ECO:0000256" key="1">
    <source>
        <dbReference type="SAM" id="SignalP"/>
    </source>
</evidence>
<feature type="signal peptide" evidence="1">
    <location>
        <begin position="1"/>
        <end position="18"/>
    </location>
</feature>
<evidence type="ECO:0000313" key="3">
    <source>
        <dbReference type="EMBL" id="MBC3810706.1"/>
    </source>
</evidence>
<protein>
    <submittedName>
        <fullName evidence="3">DUF2807 domain-containing protein</fullName>
    </submittedName>
</protein>
<sequence length="206" mass="22089">MRYMLILPLLFISCLASAEDVSRDVPAFNTIRSRSAFNVTVEVGKAQSITIRGNDKFTGKVVTEVFGNELLISYKEKNSVRIADDAQVIITVPELNSFKMEGAGVTRLKNINANDFSISYEGAGKLVASGKTRSLHLAARGIGLVDTKELIAERADVNIEGVGAVSVYARDRLNASVQGIGSLTYYGNPRSLSKSVEGIGSIKAGD</sequence>
<dbReference type="Proteomes" id="UP000637632">
    <property type="component" value="Unassembled WGS sequence"/>
</dbReference>
<evidence type="ECO:0000313" key="4">
    <source>
        <dbReference type="Proteomes" id="UP000637632"/>
    </source>
</evidence>
<name>A0ABR6XEA8_9BURK</name>
<reference evidence="3 4" key="1">
    <citation type="submission" date="2020-08" db="EMBL/GenBank/DDBJ databases">
        <title>Novel species isolated from subtropical streams in China.</title>
        <authorList>
            <person name="Lu H."/>
        </authorList>
    </citation>
    <scope>NUCLEOTIDE SEQUENCE [LARGE SCALE GENOMIC DNA]</scope>
    <source>
        <strain evidence="3 4">CCTCC AB 2015119</strain>
    </source>
</reference>
<dbReference type="PANTHER" id="PTHR39200">
    <property type="entry name" value="HYPOTHETICAL EXPORTED PROTEIN"/>
    <property type="match status" value="1"/>
</dbReference>